<evidence type="ECO:0000313" key="14">
    <source>
        <dbReference type="Proteomes" id="UP001596481"/>
    </source>
</evidence>
<reference evidence="13 14" key="1">
    <citation type="journal article" date="2019" name="Int. J. Syst. Evol. Microbiol.">
        <title>The Global Catalogue of Microorganisms (GCM) 10K type strain sequencing project: providing services to taxonomists for standard genome sequencing and annotation.</title>
        <authorList>
            <consortium name="The Broad Institute Genomics Platform"/>
            <consortium name="The Broad Institute Genome Sequencing Center for Infectious Disease"/>
            <person name="Wu L."/>
            <person name="Ma J."/>
        </authorList>
    </citation>
    <scope>NUCLEOTIDE SEQUENCE [LARGE SCALE GENOMIC DNA]</scope>
    <source>
        <strain evidence="13 14">DSM 29988</strain>
    </source>
</reference>
<evidence type="ECO:0000256" key="6">
    <source>
        <dbReference type="ARBA" id="ARBA00022833"/>
    </source>
</evidence>
<evidence type="ECO:0000313" key="13">
    <source>
        <dbReference type="EMBL" id="MFC7201925.1"/>
    </source>
</evidence>
<evidence type="ECO:0000256" key="11">
    <source>
        <dbReference type="SAM" id="Phobius"/>
    </source>
</evidence>
<evidence type="ECO:0000256" key="3">
    <source>
        <dbReference type="ARBA" id="ARBA00022692"/>
    </source>
</evidence>
<evidence type="ECO:0000256" key="9">
    <source>
        <dbReference type="ARBA" id="ARBA00023136"/>
    </source>
</evidence>
<gene>
    <name evidence="13" type="ORF">ACFQJC_00205</name>
</gene>
<dbReference type="EMBL" id="JBHTAA010000001">
    <property type="protein sequence ID" value="MFC7201925.1"/>
    <property type="molecule type" value="Genomic_DNA"/>
</dbReference>
<keyword evidence="3 11" id="KW-0812">Transmembrane</keyword>
<dbReference type="GO" id="GO:0006508">
    <property type="term" value="P:proteolysis"/>
    <property type="evidence" value="ECO:0007669"/>
    <property type="project" value="UniProtKB-KW"/>
</dbReference>
<keyword evidence="1" id="KW-1003">Cell membrane</keyword>
<evidence type="ECO:0000256" key="2">
    <source>
        <dbReference type="ARBA" id="ARBA00022670"/>
    </source>
</evidence>
<sequence>MVLVGLTIFAFYLALAALSAFALVTLWEFRPDPLTAALVGVSVSLVLGYLSFRLGTVQLLSRLDARDLTPEEAPAVYRMLDRLAEEMDIRSPSLKIARFSAPNALALDPMGRDVVVLDASLFRLLSAEEFEALLAHELAHLERKDGLTQTLVASTLQTIVGIGYFFVSPLAFLTTGTALGLAWIRGTPTAWQRTIPGRIRTRLDTFVGVFGFGLTVLVRSQSRKREFAADARAAQVTGSPLALASALQKLERASKPEWGFSPLWVYGEVEAENEVSELLSTHPSTDERVARLEAIESGSWTQIEVA</sequence>
<evidence type="ECO:0000256" key="1">
    <source>
        <dbReference type="ARBA" id="ARBA00022475"/>
    </source>
</evidence>
<keyword evidence="4" id="KW-0479">Metal-binding</keyword>
<evidence type="ECO:0000259" key="12">
    <source>
        <dbReference type="Pfam" id="PF01435"/>
    </source>
</evidence>
<comment type="caution">
    <text evidence="13">The sequence shown here is derived from an EMBL/GenBank/DDBJ whole genome shotgun (WGS) entry which is preliminary data.</text>
</comment>
<feature type="transmembrane region" description="Helical" evidence="11">
    <location>
        <begin position="32"/>
        <end position="52"/>
    </location>
</feature>
<feature type="domain" description="Peptidase M48" evidence="12">
    <location>
        <begin position="71"/>
        <end position="295"/>
    </location>
</feature>
<keyword evidence="5 10" id="KW-0378">Hydrolase</keyword>
<accession>A0ABD5ZA85</accession>
<dbReference type="Proteomes" id="UP001596481">
    <property type="component" value="Unassembled WGS sequence"/>
</dbReference>
<feature type="transmembrane region" description="Helical" evidence="11">
    <location>
        <begin position="162"/>
        <end position="184"/>
    </location>
</feature>
<name>A0ABD5ZA85_9EURY</name>
<evidence type="ECO:0000256" key="5">
    <source>
        <dbReference type="ARBA" id="ARBA00022801"/>
    </source>
</evidence>
<comment type="cofactor">
    <cofactor evidence="10">
        <name>Zn(2+)</name>
        <dbReference type="ChEBI" id="CHEBI:29105"/>
    </cofactor>
    <text evidence="10">Binds 1 zinc ion per subunit.</text>
</comment>
<dbReference type="Gene3D" id="3.30.2010.10">
    <property type="entry name" value="Metalloproteases ('zincins'), catalytic domain"/>
    <property type="match status" value="1"/>
</dbReference>
<evidence type="ECO:0000256" key="10">
    <source>
        <dbReference type="RuleBase" id="RU003983"/>
    </source>
</evidence>
<comment type="similarity">
    <text evidence="10">Belongs to the peptidase M48 family.</text>
</comment>
<organism evidence="13 14">
    <name type="scientific">Haloferax namakaokahaiae</name>
    <dbReference type="NCBI Taxonomy" id="1748331"/>
    <lineage>
        <taxon>Archaea</taxon>
        <taxon>Methanobacteriati</taxon>
        <taxon>Methanobacteriota</taxon>
        <taxon>Stenosarchaea group</taxon>
        <taxon>Halobacteria</taxon>
        <taxon>Halobacteriales</taxon>
        <taxon>Haloferacaceae</taxon>
        <taxon>Haloferax</taxon>
    </lineage>
</organism>
<dbReference type="RefSeq" id="WP_390222311.1">
    <property type="nucleotide sequence ID" value="NZ_JBHTAA010000001.1"/>
</dbReference>
<dbReference type="AlphaFoldDB" id="A0ABD5ZA85"/>
<dbReference type="Pfam" id="PF01435">
    <property type="entry name" value="Peptidase_M48"/>
    <property type="match status" value="1"/>
</dbReference>
<keyword evidence="8 10" id="KW-0482">Metalloprotease</keyword>
<keyword evidence="14" id="KW-1185">Reference proteome</keyword>
<evidence type="ECO:0000256" key="4">
    <source>
        <dbReference type="ARBA" id="ARBA00022723"/>
    </source>
</evidence>
<evidence type="ECO:0000256" key="7">
    <source>
        <dbReference type="ARBA" id="ARBA00022989"/>
    </source>
</evidence>
<evidence type="ECO:0000256" key="8">
    <source>
        <dbReference type="ARBA" id="ARBA00023049"/>
    </source>
</evidence>
<dbReference type="InterPro" id="IPR001915">
    <property type="entry name" value="Peptidase_M48"/>
</dbReference>
<dbReference type="GO" id="GO:0046872">
    <property type="term" value="F:metal ion binding"/>
    <property type="evidence" value="ECO:0007669"/>
    <property type="project" value="UniProtKB-KW"/>
</dbReference>
<keyword evidence="2 10" id="KW-0645">Protease</keyword>
<dbReference type="PANTHER" id="PTHR43221:SF2">
    <property type="entry name" value="PROTEASE HTPX HOMOLOG"/>
    <property type="match status" value="1"/>
</dbReference>
<keyword evidence="9 11" id="KW-0472">Membrane</keyword>
<dbReference type="PANTHER" id="PTHR43221">
    <property type="entry name" value="PROTEASE HTPX"/>
    <property type="match status" value="1"/>
</dbReference>
<keyword evidence="6 10" id="KW-0862">Zinc</keyword>
<dbReference type="EC" id="3.4.24.-" evidence="13"/>
<feature type="transmembrane region" description="Helical" evidence="11">
    <location>
        <begin position="199"/>
        <end position="218"/>
    </location>
</feature>
<dbReference type="InterPro" id="IPR050083">
    <property type="entry name" value="HtpX_protease"/>
</dbReference>
<keyword evidence="7 11" id="KW-1133">Transmembrane helix</keyword>
<protein>
    <submittedName>
        <fullName evidence="13">M48 family metallopeptidase</fullName>
        <ecNumber evidence="13">3.4.24.-</ecNumber>
    </submittedName>
</protein>
<dbReference type="GO" id="GO:0008237">
    <property type="term" value="F:metallopeptidase activity"/>
    <property type="evidence" value="ECO:0007669"/>
    <property type="project" value="UniProtKB-KW"/>
</dbReference>
<proteinExistence type="inferred from homology"/>